<comment type="caution">
    <text evidence="12">The sequence shown here is derived from an EMBL/GenBank/DDBJ whole genome shotgun (WGS) entry which is preliminary data.</text>
</comment>
<comment type="cofactor">
    <cofactor evidence="10">
        <name>Fe(2+)</name>
        <dbReference type="ChEBI" id="CHEBI:29033"/>
    </cofactor>
</comment>
<evidence type="ECO:0000256" key="2">
    <source>
        <dbReference type="ARBA" id="ARBA00001843"/>
    </source>
</evidence>
<dbReference type="EMBL" id="JAAXOO010000001">
    <property type="protein sequence ID" value="NKY32453.1"/>
    <property type="molecule type" value="Genomic_DNA"/>
</dbReference>
<evidence type="ECO:0000256" key="10">
    <source>
        <dbReference type="HAMAP-Rule" id="MF_01653"/>
    </source>
</evidence>
<dbReference type="RefSeq" id="WP_068036732.1">
    <property type="nucleotide sequence ID" value="NZ_JAAXOO010000001.1"/>
</dbReference>
<dbReference type="NCBIfam" id="NF009910">
    <property type="entry name" value="PRK13370.1-4"/>
    <property type="match status" value="1"/>
</dbReference>
<comment type="catalytic activity">
    <reaction evidence="2 10">
        <text>3-(2,3-dihydroxyphenyl)propanoate + O2 = (2Z,4E)-2-hydroxy-6-oxonona-2,4-dienedioate + H(+)</text>
        <dbReference type="Rhea" id="RHEA:23840"/>
        <dbReference type="ChEBI" id="CHEBI:15378"/>
        <dbReference type="ChEBI" id="CHEBI:15379"/>
        <dbReference type="ChEBI" id="CHEBI:46951"/>
        <dbReference type="ChEBI" id="CHEBI:66887"/>
        <dbReference type="EC" id="1.13.11.16"/>
    </reaction>
</comment>
<dbReference type="InterPro" id="IPR023789">
    <property type="entry name" value="DHPP/DHXA_dioxygenase"/>
</dbReference>
<comment type="function">
    <text evidence="10">Catalyzes the non-heme iron(II)-dependent oxidative cleavage of 2,3-dihydroxyphenylpropionic acid and 2,3-dihydroxicinnamic acid into 2-hydroxy-6-ketononadienedioate and 2-hydroxy-6-ketononatrienedioate, respectively.</text>
</comment>
<sequence length="317" mass="34443">MPQALVCMSHSPLLHHTHPPAETEAAVEAAFAHARAFVADFDPDIVVNFGPDHYNGFFYDLMPPFCIGFTARGAGDYGSFAGELTVPAGIAEELAEFVHERDLDVAISRQMVVDHGAVQPMEILYQGDVAAKPVVPVFVNSVARPFVKMSRVRRFGAAVGEYFRATDKKVLFIGSGGLSHDPPVPQIATATDAQRRLLTAGRNPTPEARAAREANTIRTAQEFAAGRADIQDLNPEWDRAFLDLCCSGDVEGFDAYDAGEMDAVAGHSSHEIRTWVAAYSALRACGEYTVDYRFYRPIKEYIAGFAVTAATLSPARS</sequence>
<name>A0A846XCU1_9NOCA</name>
<dbReference type="HAMAP" id="MF_01653">
    <property type="entry name" value="MhpB"/>
    <property type="match status" value="1"/>
</dbReference>
<keyword evidence="13" id="KW-1185">Reference proteome</keyword>
<keyword evidence="9 10" id="KW-0408">Iron</keyword>
<evidence type="ECO:0000256" key="5">
    <source>
        <dbReference type="ARBA" id="ARBA00011881"/>
    </source>
</evidence>
<dbReference type="GO" id="GO:0008198">
    <property type="term" value="F:ferrous iron binding"/>
    <property type="evidence" value="ECO:0007669"/>
    <property type="project" value="InterPro"/>
</dbReference>
<keyword evidence="8 10" id="KW-0560">Oxidoreductase</keyword>
<dbReference type="AlphaFoldDB" id="A0A846XCU1"/>
<keyword evidence="7 10" id="KW-0223">Dioxygenase</keyword>
<dbReference type="SUPFAM" id="SSF53213">
    <property type="entry name" value="LigB-like"/>
    <property type="match status" value="1"/>
</dbReference>
<evidence type="ECO:0000256" key="4">
    <source>
        <dbReference type="ARBA" id="ARBA00007030"/>
    </source>
</evidence>
<evidence type="ECO:0000259" key="11">
    <source>
        <dbReference type="Pfam" id="PF02900"/>
    </source>
</evidence>
<evidence type="ECO:0000256" key="3">
    <source>
        <dbReference type="ARBA" id="ARBA00005207"/>
    </source>
</evidence>
<dbReference type="InterPro" id="IPR004183">
    <property type="entry name" value="Xdiol_dOase_suB"/>
</dbReference>
<proteinExistence type="inferred from homology"/>
<evidence type="ECO:0000313" key="12">
    <source>
        <dbReference type="EMBL" id="NKY32453.1"/>
    </source>
</evidence>
<evidence type="ECO:0000313" key="13">
    <source>
        <dbReference type="Proteomes" id="UP000565715"/>
    </source>
</evidence>
<dbReference type="GO" id="GO:0047070">
    <property type="term" value="F:3-carboxyethylcatechol 2,3-dioxygenase activity"/>
    <property type="evidence" value="ECO:0007669"/>
    <property type="project" value="UniProtKB-UniRule"/>
</dbReference>
<feature type="active site" description="Proton acceptor" evidence="10">
    <location>
        <position position="180"/>
    </location>
</feature>
<organism evidence="12 13">
    <name type="scientific">Nocardia speluncae</name>
    <dbReference type="NCBI Taxonomy" id="419477"/>
    <lineage>
        <taxon>Bacteria</taxon>
        <taxon>Bacillati</taxon>
        <taxon>Actinomycetota</taxon>
        <taxon>Actinomycetes</taxon>
        <taxon>Mycobacteriales</taxon>
        <taxon>Nocardiaceae</taxon>
        <taxon>Nocardia</taxon>
    </lineage>
</organism>
<dbReference type="Gene3D" id="3.40.830.10">
    <property type="entry name" value="LigB-like"/>
    <property type="match status" value="1"/>
</dbReference>
<dbReference type="UniPathway" id="UPA00714"/>
<dbReference type="CDD" id="cd07365">
    <property type="entry name" value="MhpB_like"/>
    <property type="match status" value="1"/>
</dbReference>
<accession>A0A846XCU1</accession>
<keyword evidence="6 10" id="KW-0058">Aromatic hydrocarbons catabolism</keyword>
<evidence type="ECO:0000256" key="1">
    <source>
        <dbReference type="ARBA" id="ARBA00001748"/>
    </source>
</evidence>
<evidence type="ECO:0000256" key="8">
    <source>
        <dbReference type="ARBA" id="ARBA00023002"/>
    </source>
</evidence>
<comment type="subunit">
    <text evidence="5 10">Homotetramer.</text>
</comment>
<dbReference type="EC" id="1.13.11.16" evidence="10"/>
<comment type="pathway">
    <text evidence="3 10">Aromatic compound metabolism; 3-phenylpropanoate degradation.</text>
</comment>
<comment type="catalytic activity">
    <reaction evidence="1 10">
        <text>(2E)-3-(2,3-dihydroxyphenyl)prop-2-enoate + O2 = (2Z,4E,7E)-2-hydroxy-6-oxonona-2,4,7-trienedioate + H(+)</text>
        <dbReference type="Rhea" id="RHEA:25054"/>
        <dbReference type="ChEBI" id="CHEBI:15378"/>
        <dbReference type="ChEBI" id="CHEBI:15379"/>
        <dbReference type="ChEBI" id="CHEBI:58642"/>
        <dbReference type="ChEBI" id="CHEBI:66888"/>
        <dbReference type="EC" id="1.13.11.16"/>
    </reaction>
</comment>
<reference evidence="12 13" key="1">
    <citation type="submission" date="2020-04" db="EMBL/GenBank/DDBJ databases">
        <title>MicrobeNet Type strains.</title>
        <authorList>
            <person name="Nicholson A.C."/>
        </authorList>
    </citation>
    <scope>NUCLEOTIDE SEQUENCE [LARGE SCALE GENOMIC DNA]</scope>
    <source>
        <strain evidence="12 13">DSM 45078</strain>
    </source>
</reference>
<dbReference type="GO" id="GO:0019380">
    <property type="term" value="P:3-phenylpropionate catabolic process"/>
    <property type="evidence" value="ECO:0007669"/>
    <property type="project" value="UniProtKB-UniRule"/>
</dbReference>
<feature type="active site" description="Proton donor" evidence="10">
    <location>
        <position position="115"/>
    </location>
</feature>
<protein>
    <recommendedName>
        <fullName evidence="10">2,3-dihydroxyphenylpropionate/2,3-dihydroxicinnamic acid 1,2-dioxygenase</fullName>
        <ecNumber evidence="10">1.13.11.16</ecNumber>
    </recommendedName>
    <alternativeName>
        <fullName evidence="10">3-carboxyethylcatechol 2,3-dioxygenase</fullName>
    </alternativeName>
</protein>
<comment type="similarity">
    <text evidence="4 10">Belongs to the LigB/MhpB extradiol dioxygenase family.</text>
</comment>
<feature type="domain" description="Extradiol ring-cleavage dioxygenase class III enzyme subunit B" evidence="11">
    <location>
        <begin position="6"/>
        <end position="305"/>
    </location>
</feature>
<evidence type="ECO:0000256" key="9">
    <source>
        <dbReference type="ARBA" id="ARBA00023004"/>
    </source>
</evidence>
<gene>
    <name evidence="10" type="primary">mhpB</name>
    <name evidence="12" type="ORF">HGA13_05100</name>
</gene>
<evidence type="ECO:0000256" key="7">
    <source>
        <dbReference type="ARBA" id="ARBA00022964"/>
    </source>
</evidence>
<dbReference type="Pfam" id="PF02900">
    <property type="entry name" value="LigB"/>
    <property type="match status" value="1"/>
</dbReference>
<dbReference type="Proteomes" id="UP000565715">
    <property type="component" value="Unassembled WGS sequence"/>
</dbReference>
<evidence type="ECO:0000256" key="6">
    <source>
        <dbReference type="ARBA" id="ARBA00022797"/>
    </source>
</evidence>